<reference evidence="2 3" key="1">
    <citation type="journal article" date="2001" name="Nature">
        <title>Initial sequencing and analysis of the human genome.</title>
        <authorList>
            <consortium name="International Human Genome Sequencing Consortium"/>
            <person name="Lander E.S."/>
            <person name="Linton L.M."/>
            <person name="Birren B."/>
            <person name="Nusbaum C."/>
            <person name="Zody M.C."/>
            <person name="Baldwin J."/>
            <person name="Devon K."/>
            <person name="Dewar K."/>
            <person name="Doyle M."/>
            <person name="FitzHugh W."/>
            <person name="Funke R."/>
            <person name="Gage D."/>
            <person name="Harris K."/>
            <person name="Heaford A."/>
            <person name="Howland J."/>
            <person name="Kann L."/>
            <person name="Lehoczky J."/>
            <person name="LeVine R."/>
            <person name="McEwan P."/>
            <person name="McKernan K."/>
            <person name="Meldrim J."/>
            <person name="Mesirov J.P."/>
            <person name="Miranda C."/>
            <person name="Morris W."/>
            <person name="Naylor J."/>
            <person name="Raymond C."/>
            <person name="Rosetti M."/>
            <person name="Santos R."/>
            <person name="Sheridan A."/>
            <person name="Sougnez C."/>
            <person name="Stange-Thomann N."/>
            <person name="Stojanovic N."/>
            <person name="Subramanian A."/>
            <person name="Wyman D."/>
            <person name="Rogers J."/>
            <person name="Sulston J."/>
            <person name="Ainscough R."/>
            <person name="Beck S."/>
            <person name="Bentley D."/>
            <person name="Burton J."/>
            <person name="Clee C."/>
            <person name="Carter N."/>
            <person name="Coulson A."/>
            <person name="Deadman R."/>
            <person name="Deloukas P."/>
            <person name="Dunham A."/>
            <person name="Dunham I."/>
            <person name="Durbin R."/>
            <person name="French L."/>
            <person name="Grafham D."/>
            <person name="Gregory S."/>
            <person name="Hubbard T."/>
            <person name="Humphray S."/>
            <person name="Hunt A."/>
            <person name="Jones M."/>
            <person name="Lloyd C."/>
            <person name="McMurray A."/>
            <person name="Matthews L."/>
            <person name="Mercer S."/>
            <person name="Milne S."/>
            <person name="Mullikin J.C."/>
            <person name="Mungall A."/>
            <person name="Plumb R."/>
            <person name="Ross M."/>
            <person name="Shownkeen R."/>
            <person name="Sims S."/>
            <person name="Waterston R.H."/>
            <person name="Wilson R.K."/>
            <person name="Hillier L.W."/>
            <person name="McPherson J.D."/>
            <person name="Marra M.A."/>
            <person name="Mardis E.R."/>
            <person name="Fulton L.A."/>
            <person name="Chinwalla A.T."/>
            <person name="Pepin K.H."/>
            <person name="Gish W.R."/>
            <person name="Chissoe S.L."/>
            <person name="Wendl M.C."/>
            <person name="Delehaunty K.D."/>
            <person name="Miner T.L."/>
            <person name="Delehaunty A."/>
            <person name="Kramer J.B."/>
            <person name="Cook L.L."/>
            <person name="Fulton R.S."/>
            <person name="Johnson D.L."/>
            <person name="Minx P.J."/>
            <person name="Clifton S.W."/>
            <person name="Hawkins T."/>
            <person name="Branscomb E."/>
            <person name="Predki P."/>
            <person name="Richardson P."/>
            <person name="Wenning S."/>
            <person name="Slezak T."/>
            <person name="Doggett N."/>
            <person name="Cheng J.F."/>
            <person name="Olsen A."/>
            <person name="Lucas S."/>
            <person name="Elkin C."/>
            <person name="Uberbacher E."/>
            <person name="Frazier M."/>
            <person name="Gibbs R.A."/>
            <person name="Muzny D.M."/>
            <person name="Scherer S.E."/>
            <person name="Bouck J.B."/>
            <person name="Sodergren E.J."/>
            <person name="Worley K.C."/>
            <person name="Rives C.M."/>
            <person name="Gorrell J.H."/>
            <person name="Metzker M.L."/>
            <person name="Naylor S.L."/>
            <person name="Kucherlapati R.S."/>
            <person name="Nelson D.L."/>
            <person name="Weinstock G.M."/>
            <person name="Sakaki Y."/>
            <person name="Fujiyama A."/>
            <person name="Hattori M."/>
            <person name="Yada T."/>
            <person name="Toyoda A."/>
            <person name="Itoh T."/>
            <person name="Kawagoe C."/>
            <person name="Watanabe H."/>
            <person name="Totoki Y."/>
            <person name="Taylor T."/>
            <person name="Weissenbach J."/>
            <person name="Heilig R."/>
            <person name="Saurin W."/>
            <person name="Artiguenave F."/>
            <person name="Brottier P."/>
            <person name="Bruls T."/>
            <person name="Pelletier E."/>
            <person name="Robert C."/>
            <person name="Wincker P."/>
            <person name="Smith D.R."/>
            <person name="Doucette-Stamm L."/>
            <person name="Rubenfield M."/>
            <person name="Weinstock K."/>
            <person name="Lee H.M."/>
            <person name="Dubois J."/>
            <person name="Rosenthal A."/>
            <person name="Platzer M."/>
            <person name="Nyakatura G."/>
            <person name="Taudien S."/>
            <person name="Rump A."/>
            <person name="Yang H."/>
            <person name="Yu J."/>
            <person name="Wang J."/>
            <person name="Huang G."/>
            <person name="Gu J."/>
            <person name="Hood L."/>
            <person name="Rowen L."/>
            <person name="Madan A."/>
            <person name="Qin S."/>
            <person name="Davis R.W."/>
            <person name="Federspiel N.A."/>
            <person name="Abola A.P."/>
            <person name="Proctor M.J."/>
            <person name="Myers R.M."/>
            <person name="Schmutz J."/>
            <person name="Dickson M."/>
            <person name="Grimwood J."/>
            <person name="Cox D.R."/>
            <person name="Olson M.V."/>
            <person name="Kaul R."/>
            <person name="Raymond C."/>
            <person name="Shimizu N."/>
            <person name="Kawasaki K."/>
            <person name="Minoshima S."/>
            <person name="Evans G.A."/>
            <person name="Athanasiou M."/>
            <person name="Schultz R."/>
            <person name="Roe B.A."/>
            <person name="Chen F."/>
            <person name="Pan H."/>
            <person name="Ramser J."/>
            <person name="Lehrach H."/>
            <person name="Reinhardt R."/>
            <person name="McCombie W.R."/>
            <person name="de la Bastide M."/>
            <person name="Dedhia N."/>
            <person name="Blocker H."/>
            <person name="Hornischer K."/>
            <person name="Nordsiek G."/>
            <person name="Agarwala R."/>
            <person name="Aravind L."/>
            <person name="Bailey J.A."/>
            <person name="Bateman A."/>
            <person name="Batzoglou S."/>
            <person name="Birney E."/>
            <person name="Bork P."/>
            <person name="Brown D.G."/>
            <person name="Burge C.B."/>
            <person name="Cerutti L."/>
            <person name="Chen H.C."/>
            <person name="Church D."/>
            <person name="Clamp M."/>
            <person name="Copley R.R."/>
            <person name="Doerks T."/>
            <person name="Eddy S.R."/>
            <person name="Eichler E.E."/>
            <person name="Furey T.S."/>
            <person name="Galagan J."/>
            <person name="Gilbert J.G."/>
            <person name="Harmon C."/>
            <person name="Hayashizaki Y."/>
            <person name="Haussler D."/>
            <person name="Hermjakob H."/>
            <person name="Hokamp K."/>
            <person name="Jang W."/>
            <person name="Johnson L.S."/>
            <person name="Jones T.A."/>
            <person name="Kasif S."/>
            <person name="Kaspryzk A."/>
            <person name="Kennedy S."/>
            <person name="Kent W.J."/>
            <person name="Kitts P."/>
            <person name="Koonin E.V."/>
            <person name="Korf I."/>
            <person name="Kulp D."/>
            <person name="Lancet D."/>
            <person name="Lowe T.M."/>
            <person name="McLysaght A."/>
            <person name="Mikkelsen T."/>
            <person name="Moran J.V."/>
            <person name="Mulder N."/>
            <person name="Pollara V.J."/>
            <person name="Ponting C.P."/>
            <person name="Schuler G."/>
            <person name="Schultz J."/>
            <person name="Slater G."/>
            <person name="Smit A.F."/>
            <person name="Stupka E."/>
            <person name="Szustakowski J."/>
            <person name="Thierry-Mieg D."/>
            <person name="Thierry-Mieg J."/>
            <person name="Wagner L."/>
            <person name="Wallis J."/>
            <person name="Wheeler R."/>
            <person name="Williams A."/>
            <person name="Wolf Y.I."/>
            <person name="Wolfe K.H."/>
            <person name="Yang S.P."/>
            <person name="Yeh R.F."/>
            <person name="Collins F."/>
            <person name="Guyer M.S."/>
            <person name="Peterson J."/>
            <person name="Felsenfeld A."/>
            <person name="Wetterstrand K.A."/>
            <person name="Patrinos A."/>
            <person name="Morgan M.J."/>
            <person name="de Jong P."/>
            <person name="Catanese J.J."/>
            <person name="Osoegawa K."/>
            <person name="Shizuya H."/>
            <person name="Choi S."/>
            <person name="Chen Y.J."/>
        </authorList>
    </citation>
    <scope>NUCLEOTIDE SEQUENCE [LARGE SCALE GENOMIC DNA]</scope>
</reference>
<gene>
    <name evidence="2" type="primary">GPAA1</name>
</gene>
<organism evidence="2 3">
    <name type="scientific">Homo sapiens</name>
    <name type="common">Human</name>
    <dbReference type="NCBI Taxonomy" id="9606"/>
    <lineage>
        <taxon>Eukaryota</taxon>
        <taxon>Metazoa</taxon>
        <taxon>Chordata</taxon>
        <taxon>Craniata</taxon>
        <taxon>Vertebrata</taxon>
        <taxon>Euteleostomi</taxon>
        <taxon>Mammalia</taxon>
        <taxon>Eutheria</taxon>
        <taxon>Euarchontoglires</taxon>
        <taxon>Primates</taxon>
        <taxon>Haplorrhini</taxon>
        <taxon>Catarrhini</taxon>
        <taxon>Hominidae</taxon>
        <taxon>Homo</taxon>
    </lineage>
</organism>
<dbReference type="SMR" id="A0A994J3Y9"/>
<dbReference type="GeneTree" id="ENSGT00390000013685"/>
<dbReference type="EMBL" id="AC109322">
    <property type="status" value="NOT_ANNOTATED_CDS"/>
    <property type="molecule type" value="Genomic_DNA"/>
</dbReference>
<reference evidence="2 3" key="3">
    <citation type="journal article" date="2006" name="Nature">
        <title>DNA sequence and analysis of human chromosome 8.</title>
        <authorList>
            <person name="Nusbaum C."/>
            <person name="Mikkelsen T.S."/>
            <person name="Zody M.C."/>
            <person name="Asakawa S."/>
            <person name="Taudien S."/>
            <person name="Garber M."/>
            <person name="Kodira C.D."/>
            <person name="Schueler M.G."/>
            <person name="Shimizu A."/>
            <person name="Whittaker C.A."/>
            <person name="Chang J.L."/>
            <person name="Cuomo C.A."/>
            <person name="Dewar K."/>
            <person name="FitzGerald M.G."/>
            <person name="Yang X."/>
            <person name="Allen N.R."/>
            <person name="Anderson S."/>
            <person name="Asakawa T."/>
            <person name="Blechschmidt K."/>
            <person name="Bloom T."/>
            <person name="Borowsky M.L."/>
            <person name="Butler J."/>
            <person name="Cook A."/>
            <person name="Corum B."/>
            <person name="DeArellano K."/>
            <person name="DeCaprio D."/>
            <person name="Dooley K.T."/>
            <person name="Dorris L.III."/>
            <person name="Engels R."/>
            <person name="Glockner G."/>
            <person name="Hafez N."/>
            <person name="Hagopian D.S."/>
            <person name="Hall J.L."/>
            <person name="Ishikawa S.K."/>
            <person name="Jaffe D.B."/>
            <person name="Kamat A."/>
            <person name="Kudoh J."/>
            <person name="Lehmann R."/>
            <person name="Lokitsang T."/>
            <person name="Macdonald P."/>
            <person name="Major J.E."/>
            <person name="Matthews C.D."/>
            <person name="Mauceli E."/>
            <person name="Menzel U."/>
            <person name="Mihalev A.H."/>
            <person name="Minoshima S."/>
            <person name="Murayama Y."/>
            <person name="Naylor J.W."/>
            <person name="Nicol R."/>
            <person name="Nguyen C."/>
            <person name="O'Leary S.B."/>
            <person name="O'Neill K."/>
            <person name="Parker S.C."/>
            <person name="Polley A."/>
            <person name="Raymond C.K."/>
            <person name="Reichwald K."/>
            <person name="Rodriguez J."/>
            <person name="Sasaki T."/>
            <person name="Schilhabel M."/>
            <person name="Siddiqui R."/>
            <person name="Smith C.L."/>
            <person name="Sneddon T.P."/>
            <person name="Talamas J.A."/>
            <person name="Tenzin P."/>
            <person name="Topham K."/>
            <person name="Venkataraman V."/>
            <person name="Wen G."/>
            <person name="Yamazaki S."/>
            <person name="Young S.K."/>
            <person name="Zeng Q."/>
            <person name="Zimmer A.R."/>
            <person name="Rosenthal A."/>
            <person name="Birren B.W."/>
            <person name="Platzer M."/>
            <person name="Shimizu N."/>
            <person name="Lander E.S."/>
        </authorList>
    </citation>
    <scope>NUCLEOTIDE SEQUENCE [LARGE SCALE GENOMIC DNA]</scope>
</reference>
<dbReference type="OpenTargets" id="ENSG00000197858"/>
<dbReference type="OrthoDB" id="445301at2759"/>
<dbReference type="Ensembl" id="ENST00000703631.1">
    <property type="protein sequence ID" value="ENSP00000515409.1"/>
    <property type="gene ID" value="ENSG00000197858.13"/>
</dbReference>
<reference evidence="2 3" key="2">
    <citation type="journal article" date="2004" name="Nature">
        <title>Finishing the euchromatic sequence of the human genome.</title>
        <authorList>
            <consortium name="International Human Genome Sequencing Consortium"/>
        </authorList>
    </citation>
    <scope>NUCLEOTIDE SEQUENCE [LARGE SCALE GENOMIC DNA]</scope>
</reference>
<evidence type="ECO:0000256" key="1">
    <source>
        <dbReference type="SAM" id="Phobius"/>
    </source>
</evidence>
<dbReference type="PANTHER" id="PTHR13304">
    <property type="entry name" value="GLYCOSYLPHOSPHATIDYLINOSITOL ANCHOR ATTACHMENT 1 PROTEIN"/>
    <property type="match status" value="1"/>
</dbReference>
<accession>A0A994J3Y9</accession>
<dbReference type="HGNC" id="HGNC:4446">
    <property type="gene designation" value="GPAA1"/>
</dbReference>
<evidence type="ECO:0000313" key="3">
    <source>
        <dbReference type="Proteomes" id="UP000005640"/>
    </source>
</evidence>
<dbReference type="Ensembl" id="ENST00000703631.1">
    <property type="protein sequence ID" value="ENSP00000515409.1"/>
    <property type="gene ID" value="ENSG00000197858.12"/>
</dbReference>
<dbReference type="Pfam" id="PF04114">
    <property type="entry name" value="Gaa1"/>
    <property type="match status" value="1"/>
</dbReference>
<dbReference type="GO" id="GO:0042765">
    <property type="term" value="C:GPI-anchor transamidase complex"/>
    <property type="evidence" value="ECO:0007669"/>
    <property type="project" value="InterPro"/>
</dbReference>
<evidence type="ECO:0000313" key="2">
    <source>
        <dbReference type="Ensembl" id="ENSP00000515409.1"/>
    </source>
</evidence>
<keyword evidence="4 5" id="KW-1267">Proteomics identification</keyword>
<dbReference type="PANTHER" id="PTHR13304:SF0">
    <property type="entry name" value="GLYCOSYLPHOSPHATIDYLINOSITOL ANCHOR ATTACHMENT 1 PROTEIN"/>
    <property type="match status" value="1"/>
</dbReference>
<protein>
    <submittedName>
        <fullName evidence="2">Glycosylphosphatidylinositol anchor attachment 1</fullName>
    </submittedName>
</protein>
<keyword evidence="1" id="KW-0812">Transmembrane</keyword>
<reference evidence="2" key="4">
    <citation type="submission" date="2025-08" db="UniProtKB">
        <authorList>
            <consortium name="Ensembl"/>
        </authorList>
    </citation>
    <scope>IDENTIFICATION</scope>
</reference>
<keyword evidence="1" id="KW-0472">Membrane</keyword>
<keyword evidence="3" id="KW-1185">Reference proteome</keyword>
<dbReference type="AlphaFoldDB" id="A0A994J3Y9"/>
<reference evidence="2" key="5">
    <citation type="submission" date="2025-09" db="UniProtKB">
        <authorList>
            <consortium name="Ensembl"/>
        </authorList>
    </citation>
    <scope>IDENTIFICATION</scope>
</reference>
<proteinExistence type="evidence at protein level"/>
<dbReference type="Proteomes" id="UP000005640">
    <property type="component" value="Chromosome 8"/>
</dbReference>
<name>A0A994J3Y9_HUMAN</name>
<evidence type="ECO:0007829" key="5">
    <source>
        <dbReference type="ProteomicsDB" id="A0A994J3Y9"/>
    </source>
</evidence>
<evidence type="ECO:0007829" key="4">
    <source>
        <dbReference type="PeptideAtlas" id="A0A994J3Y9"/>
    </source>
</evidence>
<dbReference type="InterPro" id="IPR007246">
    <property type="entry name" value="Gaa1"/>
</dbReference>
<keyword evidence="1" id="KW-1133">Transmembrane helix</keyword>
<sequence>MGLLSDPVRRRALARLVLRLNAPLCVLSYVAGIAWFLALVFPPLTQRTYMSENAMGSTMVEEQFAGGDRARAFARDFAAHRKKSGALPVAWLERTMRSVGLEVYTQSFSRKLPFPDETHERYMVSGTNVYGILRAPRAASTESLVLTVPCGSDSTNSQAVGLLLALAAHFRDLLPERGPVVHASGQAAARGLDIIGWTAAGPADTAAHGSAAGLRPPPRLPWPLPALPCGGPNPAWHQ</sequence>
<dbReference type="EMBL" id="AC104592">
    <property type="status" value="NOT_ANNOTATED_CDS"/>
    <property type="molecule type" value="Genomic_DNA"/>
</dbReference>
<feature type="transmembrane region" description="Helical" evidence="1">
    <location>
        <begin position="20"/>
        <end position="41"/>
    </location>
</feature>